<accession>A0A8J6QSS6</accession>
<feature type="transmembrane region" description="Helical" evidence="6">
    <location>
        <begin position="37"/>
        <end position="57"/>
    </location>
</feature>
<dbReference type="InterPro" id="IPR005538">
    <property type="entry name" value="LrgA/CidA"/>
</dbReference>
<dbReference type="GO" id="GO:0005886">
    <property type="term" value="C:plasma membrane"/>
    <property type="evidence" value="ECO:0007669"/>
    <property type="project" value="UniProtKB-SubCell"/>
</dbReference>
<evidence type="ECO:0000313" key="7">
    <source>
        <dbReference type="EMBL" id="MBD1388057.1"/>
    </source>
</evidence>
<evidence type="ECO:0000256" key="2">
    <source>
        <dbReference type="ARBA" id="ARBA00022475"/>
    </source>
</evidence>
<proteinExistence type="predicted"/>
<evidence type="ECO:0000256" key="4">
    <source>
        <dbReference type="ARBA" id="ARBA00022989"/>
    </source>
</evidence>
<gene>
    <name evidence="7" type="ORF">IC617_01320</name>
</gene>
<keyword evidence="3 6" id="KW-0812">Transmembrane</keyword>
<dbReference type="PANTHER" id="PTHR33931:SF2">
    <property type="entry name" value="HOLIN-LIKE PROTEIN CIDA"/>
    <property type="match status" value="1"/>
</dbReference>
<keyword evidence="8" id="KW-1185">Reference proteome</keyword>
<comment type="subcellular location">
    <subcellularLocation>
        <location evidence="1">Cell membrane</location>
        <topology evidence="1">Multi-pass membrane protein</topology>
    </subcellularLocation>
</comment>
<dbReference type="AlphaFoldDB" id="A0A8J6QSS6"/>
<sequence>MQQLSKLHQLWQLLVGLGIILFVLWLGNTISNMTGDYIPGSIIGMVLLATSLQLRVIRLTWVEGAANQFIRWMSLLFVPIGVGLVEQLDVLSSALLAIIITCIFATLALLALVGWGVQLSYRSSERQSS</sequence>
<evidence type="ECO:0000256" key="6">
    <source>
        <dbReference type="SAM" id="Phobius"/>
    </source>
</evidence>
<dbReference type="PANTHER" id="PTHR33931">
    <property type="entry name" value="HOLIN-LIKE PROTEIN CIDA-RELATED"/>
    <property type="match status" value="1"/>
</dbReference>
<protein>
    <submittedName>
        <fullName evidence="7">CidA/LrgA family protein</fullName>
    </submittedName>
</protein>
<keyword evidence="2" id="KW-1003">Cell membrane</keyword>
<dbReference type="Pfam" id="PF03788">
    <property type="entry name" value="LrgA"/>
    <property type="match status" value="1"/>
</dbReference>
<name>A0A8J6QSS6_9GAMM</name>
<evidence type="ECO:0000256" key="3">
    <source>
        <dbReference type="ARBA" id="ARBA00022692"/>
    </source>
</evidence>
<dbReference type="RefSeq" id="WP_191143173.1">
    <property type="nucleotide sequence ID" value="NZ_JACXAF010000001.1"/>
</dbReference>
<organism evidence="7 8">
    <name type="scientific">Neiella litorisoli</name>
    <dbReference type="NCBI Taxonomy" id="2771431"/>
    <lineage>
        <taxon>Bacteria</taxon>
        <taxon>Pseudomonadati</taxon>
        <taxon>Pseudomonadota</taxon>
        <taxon>Gammaproteobacteria</taxon>
        <taxon>Alteromonadales</taxon>
        <taxon>Echinimonadaceae</taxon>
        <taxon>Neiella</taxon>
    </lineage>
</organism>
<dbReference type="EMBL" id="JACXAF010000001">
    <property type="protein sequence ID" value="MBD1388057.1"/>
    <property type="molecule type" value="Genomic_DNA"/>
</dbReference>
<feature type="transmembrane region" description="Helical" evidence="6">
    <location>
        <begin position="94"/>
        <end position="117"/>
    </location>
</feature>
<evidence type="ECO:0000256" key="5">
    <source>
        <dbReference type="ARBA" id="ARBA00023136"/>
    </source>
</evidence>
<reference evidence="7" key="1">
    <citation type="submission" date="2020-09" db="EMBL/GenBank/DDBJ databases">
        <title>A novel bacterium of genus Neiella, isolated from South China Sea.</title>
        <authorList>
            <person name="Huang H."/>
            <person name="Mo K."/>
            <person name="Hu Y."/>
        </authorList>
    </citation>
    <scope>NUCLEOTIDE SEQUENCE</scope>
    <source>
        <strain evidence="7">HB171785</strain>
    </source>
</reference>
<comment type="caution">
    <text evidence="7">The sequence shown here is derived from an EMBL/GenBank/DDBJ whole genome shotgun (WGS) entry which is preliminary data.</text>
</comment>
<keyword evidence="5 6" id="KW-0472">Membrane</keyword>
<evidence type="ECO:0000256" key="1">
    <source>
        <dbReference type="ARBA" id="ARBA00004651"/>
    </source>
</evidence>
<feature type="transmembrane region" description="Helical" evidence="6">
    <location>
        <begin position="12"/>
        <end position="31"/>
    </location>
</feature>
<evidence type="ECO:0000313" key="8">
    <source>
        <dbReference type="Proteomes" id="UP000638014"/>
    </source>
</evidence>
<dbReference type="Proteomes" id="UP000638014">
    <property type="component" value="Unassembled WGS sequence"/>
</dbReference>
<feature type="transmembrane region" description="Helical" evidence="6">
    <location>
        <begin position="69"/>
        <end position="88"/>
    </location>
</feature>
<keyword evidence="4 6" id="KW-1133">Transmembrane helix</keyword>